<evidence type="ECO:0000313" key="9">
    <source>
        <dbReference type="Proteomes" id="UP000265566"/>
    </source>
</evidence>
<keyword evidence="3" id="KW-0862">Zinc</keyword>
<evidence type="ECO:0000256" key="6">
    <source>
        <dbReference type="SAM" id="MobiDB-lite"/>
    </source>
</evidence>
<evidence type="ECO:0000259" key="7">
    <source>
        <dbReference type="Pfam" id="PF23121"/>
    </source>
</evidence>
<reference evidence="9" key="1">
    <citation type="journal article" date="2018" name="Nat. Plants">
        <title>Whole-genome landscape of Medicago truncatula symbiotic genes.</title>
        <authorList>
            <person name="Pecrix Y."/>
            <person name="Staton S.E."/>
            <person name="Sallet E."/>
            <person name="Lelandais-Briere C."/>
            <person name="Moreau S."/>
            <person name="Carrere S."/>
            <person name="Blein T."/>
            <person name="Jardinaud M.F."/>
            <person name="Latrasse D."/>
            <person name="Zouine M."/>
            <person name="Zahm M."/>
            <person name="Kreplak J."/>
            <person name="Mayjonade B."/>
            <person name="Satge C."/>
            <person name="Perez M."/>
            <person name="Cauet S."/>
            <person name="Marande W."/>
            <person name="Chantry-Darmon C."/>
            <person name="Lopez-Roques C."/>
            <person name="Bouchez O."/>
            <person name="Berard A."/>
            <person name="Debelle F."/>
            <person name="Munos S."/>
            <person name="Bendahmane A."/>
            <person name="Berges H."/>
            <person name="Niebel A."/>
            <person name="Buitink J."/>
            <person name="Frugier F."/>
            <person name="Benhamed M."/>
            <person name="Crespi M."/>
            <person name="Gouzy J."/>
            <person name="Gamas P."/>
        </authorList>
    </citation>
    <scope>NUCLEOTIDE SEQUENCE [LARGE SCALE GENOMIC DNA]</scope>
    <source>
        <strain evidence="9">cv. Jemalong A17</strain>
    </source>
</reference>
<keyword evidence="5" id="KW-0804">Transcription</keyword>
<dbReference type="GO" id="GO:0034244">
    <property type="term" value="P:negative regulation of transcription elongation by RNA polymerase II"/>
    <property type="evidence" value="ECO:0007669"/>
    <property type="project" value="InterPro"/>
</dbReference>
<dbReference type="Pfam" id="PF23121">
    <property type="entry name" value="SPOC_AIPP2"/>
    <property type="match status" value="1"/>
</dbReference>
<comment type="caution">
    <text evidence="8">The sequence shown here is derived from an EMBL/GenBank/DDBJ whole genome shotgun (WGS) entry which is preliminary data.</text>
</comment>
<feature type="domain" description="AIPP2-like SPOC-like" evidence="7">
    <location>
        <begin position="144"/>
        <end position="186"/>
    </location>
</feature>
<sequence>MEIDVASEVSAETETEDGSSQGNVEMDVLATESGSTILPQVSVCLTCRDVGFKEALVYCNKCEVYALHSFTFLNVVSPYTLQLLLFGYCLDGPVIFTYEVFWLCDDCEEEVIDIDYPDQDTSDSENGEVDSSEEQCAIHCLKFRNDKFTGLIGHLSNLACPKVHEVTKRLPEVLDAELLQRSDAWLLVDSGKITSAGVALRWCFWDPSRCFFVQVECSLDLEATQKDTNVTQQYCPNFNLEYNVDFNEMVMI</sequence>
<dbReference type="InterPro" id="IPR056280">
    <property type="entry name" value="AIPP2-like_SPOC"/>
</dbReference>
<evidence type="ECO:0000256" key="5">
    <source>
        <dbReference type="ARBA" id="ARBA00023163"/>
    </source>
</evidence>
<dbReference type="PANTHER" id="PTHR33304">
    <property type="match status" value="1"/>
</dbReference>
<organism evidence="8 9">
    <name type="scientific">Medicago truncatula</name>
    <name type="common">Barrel medic</name>
    <name type="synonym">Medicago tribuloides</name>
    <dbReference type="NCBI Taxonomy" id="3880"/>
    <lineage>
        <taxon>Eukaryota</taxon>
        <taxon>Viridiplantae</taxon>
        <taxon>Streptophyta</taxon>
        <taxon>Embryophyta</taxon>
        <taxon>Tracheophyta</taxon>
        <taxon>Spermatophyta</taxon>
        <taxon>Magnoliopsida</taxon>
        <taxon>eudicotyledons</taxon>
        <taxon>Gunneridae</taxon>
        <taxon>Pentapetalae</taxon>
        <taxon>rosids</taxon>
        <taxon>fabids</taxon>
        <taxon>Fabales</taxon>
        <taxon>Fabaceae</taxon>
        <taxon>Papilionoideae</taxon>
        <taxon>50 kb inversion clade</taxon>
        <taxon>NPAAA clade</taxon>
        <taxon>Hologalegina</taxon>
        <taxon>IRL clade</taxon>
        <taxon>Trifolieae</taxon>
        <taxon>Medicago</taxon>
    </lineage>
</organism>
<dbReference type="GO" id="GO:0008270">
    <property type="term" value="F:zinc ion binding"/>
    <property type="evidence" value="ECO:0007669"/>
    <property type="project" value="UniProtKB-KW"/>
</dbReference>
<evidence type="ECO:0000256" key="4">
    <source>
        <dbReference type="ARBA" id="ARBA00023015"/>
    </source>
</evidence>
<accession>A0A396J3W4</accession>
<protein>
    <submittedName>
        <fullName evidence="8">Putative Zinc finger, RING/FYVE/PHD-type</fullName>
    </submittedName>
</protein>
<keyword evidence="2" id="KW-0863">Zinc-finger</keyword>
<keyword evidence="1" id="KW-0479">Metal-binding</keyword>
<evidence type="ECO:0000256" key="2">
    <source>
        <dbReference type="ARBA" id="ARBA00022771"/>
    </source>
</evidence>
<proteinExistence type="predicted"/>
<dbReference type="GO" id="GO:0140566">
    <property type="term" value="F:histone reader activity"/>
    <property type="evidence" value="ECO:0007669"/>
    <property type="project" value="InterPro"/>
</dbReference>
<dbReference type="Gramene" id="rna7098">
    <property type="protein sequence ID" value="RHN71491.1"/>
    <property type="gene ID" value="gene7098"/>
</dbReference>
<dbReference type="PANTHER" id="PTHR33304:SF18">
    <property type="entry name" value="CHROMATIN REGULATOR PHD FAMILY-RELATED"/>
    <property type="match status" value="1"/>
</dbReference>
<evidence type="ECO:0000313" key="8">
    <source>
        <dbReference type="EMBL" id="RHN71491.1"/>
    </source>
</evidence>
<evidence type="ECO:0000256" key="3">
    <source>
        <dbReference type="ARBA" id="ARBA00022833"/>
    </source>
</evidence>
<dbReference type="EMBL" id="PSQE01000002">
    <property type="protein sequence ID" value="RHN71491.1"/>
    <property type="molecule type" value="Genomic_DNA"/>
</dbReference>
<dbReference type="InterPro" id="IPR049914">
    <property type="entry name" value="PHD1-3/5-6"/>
</dbReference>
<feature type="region of interest" description="Disordered" evidence="6">
    <location>
        <begin position="1"/>
        <end position="23"/>
    </location>
</feature>
<evidence type="ECO:0000256" key="1">
    <source>
        <dbReference type="ARBA" id="ARBA00022723"/>
    </source>
</evidence>
<feature type="compositionally biased region" description="Acidic residues" evidence="6">
    <location>
        <begin position="1"/>
        <end position="17"/>
    </location>
</feature>
<dbReference type="Proteomes" id="UP000265566">
    <property type="component" value="Chromosome 2"/>
</dbReference>
<name>A0A396J3W4_MEDTR</name>
<gene>
    <name evidence="8" type="ORF">MtrunA17_Chr2g0277441</name>
</gene>
<dbReference type="AlphaFoldDB" id="A0A396J3W4"/>
<keyword evidence="4" id="KW-0805">Transcription regulation</keyword>